<feature type="signal peptide" evidence="1">
    <location>
        <begin position="1"/>
        <end position="20"/>
    </location>
</feature>
<keyword evidence="1" id="KW-0732">Signal</keyword>
<reference evidence="2 3" key="1">
    <citation type="submission" date="2016-10" db="EMBL/GenBank/DDBJ databases">
        <authorList>
            <person name="de Groot N.N."/>
        </authorList>
    </citation>
    <scope>NUCLEOTIDE SEQUENCE [LARGE SCALE GENOMIC DNA]</scope>
    <source>
        <strain evidence="2">MBHS1</strain>
    </source>
</reference>
<accession>A0A1H6FFG4</accession>
<protein>
    <submittedName>
        <fullName evidence="2">Uncharacterized protein</fullName>
    </submittedName>
</protein>
<dbReference type="AlphaFoldDB" id="A0A1H6FFG4"/>
<evidence type="ECO:0000256" key="1">
    <source>
        <dbReference type="SAM" id="SignalP"/>
    </source>
</evidence>
<evidence type="ECO:0000313" key="2">
    <source>
        <dbReference type="EMBL" id="SEH08810.1"/>
    </source>
</evidence>
<organism evidence="2 3">
    <name type="scientific">Candidatus Venteria ishoeyi</name>
    <dbReference type="NCBI Taxonomy" id="1899563"/>
    <lineage>
        <taxon>Bacteria</taxon>
        <taxon>Pseudomonadati</taxon>
        <taxon>Pseudomonadota</taxon>
        <taxon>Gammaproteobacteria</taxon>
        <taxon>Thiotrichales</taxon>
        <taxon>Thiotrichaceae</taxon>
        <taxon>Venteria</taxon>
    </lineage>
</organism>
<gene>
    <name evidence="2" type="ORF">MBHS_04703</name>
</gene>
<name>A0A1H6FFG4_9GAMM</name>
<keyword evidence="3" id="KW-1185">Reference proteome</keyword>
<dbReference type="EMBL" id="FMSV02000556">
    <property type="protein sequence ID" value="SEH08810.1"/>
    <property type="molecule type" value="Genomic_DNA"/>
</dbReference>
<evidence type="ECO:0000313" key="3">
    <source>
        <dbReference type="Proteomes" id="UP000236724"/>
    </source>
</evidence>
<dbReference type="PROSITE" id="PS51257">
    <property type="entry name" value="PROKAR_LIPOPROTEIN"/>
    <property type="match status" value="1"/>
</dbReference>
<proteinExistence type="predicted"/>
<dbReference type="Proteomes" id="UP000236724">
    <property type="component" value="Unassembled WGS sequence"/>
</dbReference>
<sequence length="178" mass="19541">MRPLLLLSLSISLLAITSCSAPKIDYEGCGPRLLFWAIGPKPEEPFLDVCYTQLDITEMQQYFDYVPIAGFNKDTRQPLDNNQDGISGNGQVFNQDRIHWGGNGCSHYARRIVQQGCSRLGNASRTGGCEWVALQITPKSGISKGLVSLTPVSHVRLSDGTEQNNYAKTLTTAFSNCP</sequence>
<dbReference type="RefSeq" id="WP_103922322.1">
    <property type="nucleotide sequence ID" value="NZ_FMSV02000556.1"/>
</dbReference>
<feature type="chain" id="PRO_5014945400" evidence="1">
    <location>
        <begin position="21"/>
        <end position="178"/>
    </location>
</feature>